<dbReference type="NCBIfam" id="TIGR01707">
    <property type="entry name" value="gspI"/>
    <property type="match status" value="1"/>
</dbReference>
<accession>A0A1V2ZVH3</accession>
<evidence type="ECO:0000259" key="10">
    <source>
        <dbReference type="Pfam" id="PF02501"/>
    </source>
</evidence>
<dbReference type="EMBL" id="MUZR01000061">
    <property type="protein sequence ID" value="OOC09128.1"/>
    <property type="molecule type" value="Genomic_DNA"/>
</dbReference>
<keyword evidence="6" id="KW-0812">Transmembrane</keyword>
<dbReference type="InterPro" id="IPR010052">
    <property type="entry name" value="T2SS_protein-GspI"/>
</dbReference>
<dbReference type="GO" id="GO:0015627">
    <property type="term" value="C:type II protein secretion system complex"/>
    <property type="evidence" value="ECO:0007669"/>
    <property type="project" value="UniProtKB-UniRule"/>
</dbReference>
<keyword evidence="8" id="KW-0472">Membrane</keyword>
<keyword evidence="4 9" id="KW-0488">Methylation</keyword>
<evidence type="ECO:0000256" key="5">
    <source>
        <dbReference type="ARBA" id="ARBA00022519"/>
    </source>
</evidence>
<dbReference type="InterPro" id="IPR045584">
    <property type="entry name" value="Pilin-like"/>
</dbReference>
<evidence type="ECO:0000256" key="6">
    <source>
        <dbReference type="ARBA" id="ARBA00022692"/>
    </source>
</evidence>
<dbReference type="OrthoDB" id="6121517at2"/>
<organism evidence="11 12">
    <name type="scientific">Thioalkalivibrio halophilus</name>
    <dbReference type="NCBI Taxonomy" id="252474"/>
    <lineage>
        <taxon>Bacteria</taxon>
        <taxon>Pseudomonadati</taxon>
        <taxon>Pseudomonadota</taxon>
        <taxon>Gammaproteobacteria</taxon>
        <taxon>Chromatiales</taxon>
        <taxon>Ectothiorhodospiraceae</taxon>
        <taxon>Thioalkalivibrio</taxon>
    </lineage>
</organism>
<dbReference type="SUPFAM" id="SSF54523">
    <property type="entry name" value="Pili subunits"/>
    <property type="match status" value="1"/>
</dbReference>
<proteinExistence type="inferred from homology"/>
<evidence type="ECO:0000313" key="11">
    <source>
        <dbReference type="EMBL" id="OOC09128.1"/>
    </source>
</evidence>
<comment type="PTM">
    <text evidence="9">Cleaved by prepilin peptidase.</text>
</comment>
<keyword evidence="7" id="KW-1133">Transmembrane helix</keyword>
<evidence type="ECO:0000313" key="12">
    <source>
        <dbReference type="Proteomes" id="UP000189177"/>
    </source>
</evidence>
<keyword evidence="12" id="KW-1185">Reference proteome</keyword>
<feature type="domain" description="Type II secretion system protein GspI C-terminal" evidence="10">
    <location>
        <begin position="39"/>
        <end position="123"/>
    </location>
</feature>
<dbReference type="InterPro" id="IPR003413">
    <property type="entry name" value="T2SS_GspI_C"/>
</dbReference>
<dbReference type="Proteomes" id="UP000189177">
    <property type="component" value="Unassembled WGS sequence"/>
</dbReference>
<evidence type="ECO:0000256" key="9">
    <source>
        <dbReference type="RuleBase" id="RU368030"/>
    </source>
</evidence>
<dbReference type="NCBIfam" id="TIGR02532">
    <property type="entry name" value="IV_pilin_GFxxxE"/>
    <property type="match status" value="1"/>
</dbReference>
<dbReference type="Pfam" id="PF02501">
    <property type="entry name" value="T2SSI"/>
    <property type="match status" value="1"/>
</dbReference>
<dbReference type="GO" id="GO:0015628">
    <property type="term" value="P:protein secretion by the type II secretion system"/>
    <property type="evidence" value="ECO:0007669"/>
    <property type="project" value="UniProtKB-UniRule"/>
</dbReference>
<evidence type="ECO:0000256" key="4">
    <source>
        <dbReference type="ARBA" id="ARBA00022481"/>
    </source>
</evidence>
<name>A0A1V2ZVH3_9GAMM</name>
<protein>
    <recommendedName>
        <fullName evidence="9">Type II secretion system protein I</fullName>
        <shortName evidence="9">T2SS minor pseudopilin I</shortName>
    </recommendedName>
</protein>
<dbReference type="PROSITE" id="PS00409">
    <property type="entry name" value="PROKAR_NTER_METHYL"/>
    <property type="match status" value="1"/>
</dbReference>
<comment type="similarity">
    <text evidence="2 9">Belongs to the GSP I family.</text>
</comment>
<evidence type="ECO:0000256" key="2">
    <source>
        <dbReference type="ARBA" id="ARBA00008358"/>
    </source>
</evidence>
<dbReference type="STRING" id="252474.B1A74_12590"/>
<keyword evidence="5 9" id="KW-0997">Cell inner membrane</keyword>
<evidence type="ECO:0000256" key="7">
    <source>
        <dbReference type="ARBA" id="ARBA00022989"/>
    </source>
</evidence>
<keyword evidence="3" id="KW-1003">Cell membrane</keyword>
<dbReference type="PANTHER" id="PTHR38779:SF2">
    <property type="entry name" value="TYPE II SECRETION SYSTEM PROTEIN I-RELATED"/>
    <property type="match status" value="1"/>
</dbReference>
<dbReference type="InterPro" id="IPR012902">
    <property type="entry name" value="N_methyl_site"/>
</dbReference>
<evidence type="ECO:0000256" key="1">
    <source>
        <dbReference type="ARBA" id="ARBA00004377"/>
    </source>
</evidence>
<comment type="subcellular location">
    <subcellularLocation>
        <location evidence="1 9">Cell inner membrane</location>
        <topology evidence="1 9">Single-pass membrane protein</topology>
    </subcellularLocation>
</comment>
<dbReference type="AlphaFoldDB" id="A0A1V2ZVH3"/>
<evidence type="ECO:0000256" key="3">
    <source>
        <dbReference type="ARBA" id="ARBA00022475"/>
    </source>
</evidence>
<reference evidence="11 12" key="1">
    <citation type="submission" date="2017-02" db="EMBL/GenBank/DDBJ databases">
        <title>Genomic diversity within the haloalkaliphilic genus Thioalkalivibrio.</title>
        <authorList>
            <person name="Ahn A.-C."/>
            <person name="Meier-Kolthoff J."/>
            <person name="Overmars L."/>
            <person name="Richter M."/>
            <person name="Woyke T."/>
            <person name="Sorokin D.Y."/>
            <person name="Muyzer G."/>
        </authorList>
    </citation>
    <scope>NUCLEOTIDE SEQUENCE [LARGE SCALE GENOMIC DNA]</scope>
    <source>
        <strain evidence="11 12">HL17</strain>
    </source>
</reference>
<dbReference type="GO" id="GO:0005886">
    <property type="term" value="C:plasma membrane"/>
    <property type="evidence" value="ECO:0007669"/>
    <property type="project" value="UniProtKB-SubCell"/>
</dbReference>
<sequence>MGSRGFTLLELLVALVVLAVALGALIKAGSEHARNTAYLQERALAEWVAANVLADYEAGLLPAEPGTRRTSETLAGREWEARVEIENRQFDAPLELPPVRRIEIRVWPTGGDPDHPLGRETGYALP</sequence>
<gene>
    <name evidence="11" type="ORF">B1A74_12590</name>
</gene>
<dbReference type="Pfam" id="PF07963">
    <property type="entry name" value="N_methyl"/>
    <property type="match status" value="1"/>
</dbReference>
<dbReference type="Gene3D" id="3.30.1300.30">
    <property type="entry name" value="GSPII I/J protein-like"/>
    <property type="match status" value="1"/>
</dbReference>
<dbReference type="RefSeq" id="WP_024329114.1">
    <property type="nucleotide sequence ID" value="NZ_MUZR01000061.1"/>
</dbReference>
<evidence type="ECO:0000256" key="8">
    <source>
        <dbReference type="ARBA" id="ARBA00023136"/>
    </source>
</evidence>
<comment type="subunit">
    <text evidence="9">Type II secretion is composed of four main components: the outer membrane complex, the inner membrane complex, the cytoplasmic secretion ATPase and the periplasm-spanning pseudopilus.</text>
</comment>
<comment type="function">
    <text evidence="9">Component of the type II secretion system required for the energy-dependent secretion of extracellular factors such as proteases and toxins from the periplasm.</text>
</comment>
<dbReference type="PANTHER" id="PTHR38779">
    <property type="entry name" value="TYPE II SECRETION SYSTEM PROTEIN I-RELATED"/>
    <property type="match status" value="1"/>
</dbReference>
<comment type="caution">
    <text evidence="11">The sequence shown here is derived from an EMBL/GenBank/DDBJ whole genome shotgun (WGS) entry which is preliminary data.</text>
</comment>